<reference evidence="9 10" key="1">
    <citation type="submission" date="2008-08" db="EMBL/GenBank/DDBJ databases">
        <title>Draft genome sequence of Bacteroides plebeius (DSM 17135).</title>
        <authorList>
            <person name="Sudarsanam P."/>
            <person name="Ley R."/>
            <person name="Guruge J."/>
            <person name="Turnbaugh P.J."/>
            <person name="Mahowald M."/>
            <person name="Liep D."/>
            <person name="Gordon J."/>
        </authorList>
    </citation>
    <scope>NUCLEOTIDE SEQUENCE [LARGE SCALE GENOMIC DNA]</scope>
    <source>
        <strain evidence="10">DSM 17135 / JCM 12973 / M2</strain>
    </source>
</reference>
<dbReference type="EMBL" id="ABQC02000002">
    <property type="protein sequence ID" value="EDY97441.1"/>
    <property type="molecule type" value="Genomic_DNA"/>
</dbReference>
<dbReference type="CDD" id="cd00959">
    <property type="entry name" value="DeoC"/>
    <property type="match status" value="1"/>
</dbReference>
<dbReference type="InterPro" id="IPR002915">
    <property type="entry name" value="DeoC/FbaB/LacD_aldolase"/>
</dbReference>
<dbReference type="GO" id="GO:0005737">
    <property type="term" value="C:cytoplasm"/>
    <property type="evidence" value="ECO:0007669"/>
    <property type="project" value="InterPro"/>
</dbReference>
<evidence type="ECO:0000256" key="4">
    <source>
        <dbReference type="ARBA" id="ARBA00023239"/>
    </source>
</evidence>
<dbReference type="Gene3D" id="3.20.20.70">
    <property type="entry name" value="Aldolase class I"/>
    <property type="match status" value="1"/>
</dbReference>
<evidence type="ECO:0000256" key="8">
    <source>
        <dbReference type="SAM" id="Coils"/>
    </source>
</evidence>
<evidence type="ECO:0000313" key="10">
    <source>
        <dbReference type="Proteomes" id="UP000003452"/>
    </source>
</evidence>
<dbReference type="SUPFAM" id="SSF51569">
    <property type="entry name" value="Aldolase"/>
    <property type="match status" value="1"/>
</dbReference>
<dbReference type="NCBIfam" id="TIGR00126">
    <property type="entry name" value="deoC"/>
    <property type="match status" value="1"/>
</dbReference>
<evidence type="ECO:0000256" key="1">
    <source>
        <dbReference type="ARBA" id="ARBA00004816"/>
    </source>
</evidence>
<dbReference type="GO" id="GO:0004139">
    <property type="term" value="F:deoxyribose-phosphate aldolase activity"/>
    <property type="evidence" value="ECO:0007669"/>
    <property type="project" value="UniProtKB-UniRule"/>
</dbReference>
<accession>B5CU41</accession>
<dbReference type="RefSeq" id="WP_007559511.1">
    <property type="nucleotide sequence ID" value="NZ_DS990122.1"/>
</dbReference>
<dbReference type="InterPro" id="IPR011343">
    <property type="entry name" value="DeoC"/>
</dbReference>
<comment type="caution">
    <text evidence="9">The sequence shown here is derived from an EMBL/GenBank/DDBJ whole genome shotgun (WGS) entry which is preliminary data.</text>
</comment>
<comment type="pathway">
    <text evidence="1">Carbohydrate degradation; 2-deoxy-D-ribose 1-phosphate degradation; D-glyceraldehyde 3-phosphate and acetaldehyde from 2-deoxy-alpha-D-ribose 1-phosphate: step 2/2.</text>
</comment>
<keyword evidence="4 9" id="KW-0456">Lyase</keyword>
<dbReference type="AlphaFoldDB" id="B5CU41"/>
<evidence type="ECO:0000256" key="5">
    <source>
        <dbReference type="ARBA" id="ARBA00023270"/>
    </source>
</evidence>
<evidence type="ECO:0000256" key="6">
    <source>
        <dbReference type="ARBA" id="ARBA00048791"/>
    </source>
</evidence>
<keyword evidence="5" id="KW-0704">Schiff base</keyword>
<comment type="catalytic activity">
    <reaction evidence="6">
        <text>2-deoxy-D-ribose 5-phosphate = D-glyceraldehyde 3-phosphate + acetaldehyde</text>
        <dbReference type="Rhea" id="RHEA:12821"/>
        <dbReference type="ChEBI" id="CHEBI:15343"/>
        <dbReference type="ChEBI" id="CHEBI:59776"/>
        <dbReference type="ChEBI" id="CHEBI:62877"/>
        <dbReference type="EC" id="4.1.2.4"/>
    </reaction>
</comment>
<evidence type="ECO:0000313" key="9">
    <source>
        <dbReference type="EMBL" id="EDY97441.1"/>
    </source>
</evidence>
<feature type="coiled-coil region" evidence="8">
    <location>
        <begin position="14"/>
        <end position="41"/>
    </location>
</feature>
<dbReference type="GO" id="GO:0009264">
    <property type="term" value="P:deoxyribonucleotide catabolic process"/>
    <property type="evidence" value="ECO:0007669"/>
    <property type="project" value="UniProtKB-UniRule"/>
</dbReference>
<evidence type="ECO:0000256" key="3">
    <source>
        <dbReference type="ARBA" id="ARBA00012515"/>
    </source>
</evidence>
<gene>
    <name evidence="9" type="primary">deoC</name>
    <name evidence="9" type="ORF">BACPLE_00231</name>
</gene>
<evidence type="ECO:0000256" key="7">
    <source>
        <dbReference type="NCBIfam" id="TIGR00126"/>
    </source>
</evidence>
<dbReference type="SMART" id="SM01133">
    <property type="entry name" value="DeoC"/>
    <property type="match status" value="1"/>
</dbReference>
<sequence>MNPNHEHACGCEHTHEEENQYNKYEDALSKYQTNLKDDEIAEKTARLIEKHLEENNTKEVKKFLFNCIDLTTLKCTDSDTSVMKFTEKVNEFVDRYPDLKNVAAICVYPNMAEIVNDTLEADDVKIACVSGGFPSSQTFIEVKVAETAMAIHSGADEIDIVISVGKFLSGDYEGMCDEIEELKEVCGDKHLKVILETGALGSASNIKKASILSMYSGADFIKTSTGKESPAATPEAAYVMCQAIKEYFLETGRKVGFKPAGGINSVHDALVYYTIVKELLGEEWLTNELFRLGTSRMANLLLSDIVGSETKFLLKRLRIRNKKSPLFIEERGFF</sequence>
<dbReference type="eggNOG" id="COG0274">
    <property type="taxonomic scope" value="Bacteria"/>
</dbReference>
<reference evidence="9 10" key="2">
    <citation type="submission" date="2008-08" db="EMBL/GenBank/DDBJ databases">
        <authorList>
            <person name="Fulton L."/>
            <person name="Clifton S."/>
            <person name="Fulton B."/>
            <person name="Xu J."/>
            <person name="Minx P."/>
            <person name="Pepin K.H."/>
            <person name="Johnson M."/>
            <person name="Thiruvilangam P."/>
            <person name="Bhonagiri V."/>
            <person name="Nash W.E."/>
            <person name="Mardis E.R."/>
            <person name="Wilson R.K."/>
        </authorList>
    </citation>
    <scope>NUCLEOTIDE SEQUENCE [LARGE SCALE GENOMIC DNA]</scope>
    <source>
        <strain evidence="10">DSM 17135 / JCM 12973 / M2</strain>
    </source>
</reference>
<dbReference type="InterPro" id="IPR013785">
    <property type="entry name" value="Aldolase_TIM"/>
</dbReference>
<protein>
    <recommendedName>
        <fullName evidence="3 7">Deoxyribose-phosphate aldolase</fullName>
        <ecNumber evidence="3 7">4.1.2.4</ecNumber>
    </recommendedName>
</protein>
<dbReference type="OrthoDB" id="9778711at2"/>
<name>B5CU41_PHOPM</name>
<evidence type="ECO:0000256" key="2">
    <source>
        <dbReference type="ARBA" id="ARBA00009473"/>
    </source>
</evidence>
<dbReference type="PANTHER" id="PTHR10889:SF3">
    <property type="entry name" value="DEOXYRIBOSE-PHOSPHATE ALDOLASE"/>
    <property type="match status" value="1"/>
</dbReference>
<keyword evidence="8" id="KW-0175">Coiled coil</keyword>
<dbReference type="GO" id="GO:0016052">
    <property type="term" value="P:carbohydrate catabolic process"/>
    <property type="evidence" value="ECO:0007669"/>
    <property type="project" value="TreeGrafter"/>
</dbReference>
<comment type="similarity">
    <text evidence="2">Belongs to the DeoC/FbaB aldolase family. DeoC type 2 subfamily.</text>
</comment>
<organism evidence="9 10">
    <name type="scientific">Phocaeicola plebeius (strain DSM 17135 / JCM 12973 / CCUG 54634 / M2)</name>
    <name type="common">Bacteroides plebeius</name>
    <dbReference type="NCBI Taxonomy" id="484018"/>
    <lineage>
        <taxon>Bacteria</taxon>
        <taxon>Pseudomonadati</taxon>
        <taxon>Bacteroidota</taxon>
        <taxon>Bacteroidia</taxon>
        <taxon>Bacteroidales</taxon>
        <taxon>Bacteroidaceae</taxon>
        <taxon>Phocaeicola</taxon>
    </lineage>
</organism>
<dbReference type="Proteomes" id="UP000003452">
    <property type="component" value="Unassembled WGS sequence"/>
</dbReference>
<proteinExistence type="inferred from homology"/>
<dbReference type="PANTHER" id="PTHR10889">
    <property type="entry name" value="DEOXYRIBOSE-PHOSPHATE ALDOLASE"/>
    <property type="match status" value="1"/>
</dbReference>
<dbReference type="GeneID" id="43184034"/>
<dbReference type="Pfam" id="PF01791">
    <property type="entry name" value="DeoC"/>
    <property type="match status" value="1"/>
</dbReference>
<dbReference type="HOGENOM" id="CLU_053595_3_0_10"/>
<dbReference type="EC" id="4.1.2.4" evidence="3 7"/>